<dbReference type="AlphaFoldDB" id="A0A317XME2"/>
<name>A0A317XME2_9BASI</name>
<dbReference type="EMBL" id="KZ819195">
    <property type="protein sequence ID" value="PWY99476.1"/>
    <property type="molecule type" value="Genomic_DNA"/>
</dbReference>
<dbReference type="Proteomes" id="UP000246740">
    <property type="component" value="Unassembled WGS sequence"/>
</dbReference>
<dbReference type="InParanoid" id="A0A317XME2"/>
<sequence length="170" mass="18432">MLDSAASLAPTPLVPSNATLPLFPLLPSASMYSSLLFFNEPHQHPFVAEHRILDSRGRLTVSAISRSSYCSRLRCLSLLLPPCLGHLHRSRPLVHPPASSPPRQLTSSTPSTATVITTIIIISQNPSASRSLFGITPQSPQLSTSSHRTVPRQQLVSLRSLFTAFVFALS</sequence>
<accession>A0A317XME2</accession>
<evidence type="ECO:0000313" key="2">
    <source>
        <dbReference type="Proteomes" id="UP000246740"/>
    </source>
</evidence>
<evidence type="ECO:0000313" key="1">
    <source>
        <dbReference type="EMBL" id="PWY99476.1"/>
    </source>
</evidence>
<keyword evidence="2" id="KW-1185">Reference proteome</keyword>
<proteinExistence type="predicted"/>
<reference evidence="1 2" key="1">
    <citation type="journal article" date="2018" name="Mol. Biol. Evol.">
        <title>Broad Genomic Sampling Reveals a Smut Pathogenic Ancestry of the Fungal Clade Ustilaginomycotina.</title>
        <authorList>
            <person name="Kijpornyongpan T."/>
            <person name="Mondo S.J."/>
            <person name="Barry K."/>
            <person name="Sandor L."/>
            <person name="Lee J."/>
            <person name="Lipzen A."/>
            <person name="Pangilinan J."/>
            <person name="LaButti K."/>
            <person name="Hainaut M."/>
            <person name="Henrissat B."/>
            <person name="Grigoriev I.V."/>
            <person name="Spatafora J.W."/>
            <person name="Aime M.C."/>
        </authorList>
    </citation>
    <scope>NUCLEOTIDE SEQUENCE [LARGE SCALE GENOMIC DNA]</scope>
    <source>
        <strain evidence="1 2">MCA 3645</strain>
    </source>
</reference>
<organism evidence="1 2">
    <name type="scientific">Testicularia cyperi</name>
    <dbReference type="NCBI Taxonomy" id="1882483"/>
    <lineage>
        <taxon>Eukaryota</taxon>
        <taxon>Fungi</taxon>
        <taxon>Dikarya</taxon>
        <taxon>Basidiomycota</taxon>
        <taxon>Ustilaginomycotina</taxon>
        <taxon>Ustilaginomycetes</taxon>
        <taxon>Ustilaginales</taxon>
        <taxon>Anthracoideaceae</taxon>
        <taxon>Testicularia</taxon>
    </lineage>
</organism>
<protein>
    <submittedName>
        <fullName evidence="1">Uncharacterized protein</fullName>
    </submittedName>
</protein>
<gene>
    <name evidence="1" type="ORF">BCV70DRAFT_119378</name>
</gene>